<dbReference type="EMBL" id="CP001854">
    <property type="protein sequence ID" value="ADB53773.1"/>
    <property type="molecule type" value="Genomic_DNA"/>
</dbReference>
<keyword evidence="3" id="KW-0444">Lipid biosynthesis</keyword>
<dbReference type="InterPro" id="IPR004570">
    <property type="entry name" value="Phosphatidylglycerol_P_synth"/>
</dbReference>
<evidence type="ECO:0000256" key="4">
    <source>
        <dbReference type="ARBA" id="ARBA00022679"/>
    </source>
</evidence>
<evidence type="ECO:0000256" key="12">
    <source>
        <dbReference type="RuleBase" id="RU003750"/>
    </source>
</evidence>
<keyword evidence="7" id="KW-0443">Lipid metabolism</keyword>
<feature type="transmembrane region" description="Helical" evidence="14">
    <location>
        <begin position="34"/>
        <end position="54"/>
    </location>
</feature>
<name>D3FFI0_CONWI</name>
<keyword evidence="5 14" id="KW-0812">Transmembrane</keyword>
<dbReference type="STRING" id="469383.Cwoe_5368"/>
<evidence type="ECO:0000256" key="6">
    <source>
        <dbReference type="ARBA" id="ARBA00022989"/>
    </source>
</evidence>
<evidence type="ECO:0000256" key="7">
    <source>
        <dbReference type="ARBA" id="ARBA00023098"/>
    </source>
</evidence>
<evidence type="ECO:0000256" key="11">
    <source>
        <dbReference type="NCBIfam" id="TIGR00560"/>
    </source>
</evidence>
<dbReference type="InterPro" id="IPR000462">
    <property type="entry name" value="CDP-OH_P_trans"/>
</dbReference>
<evidence type="ECO:0000256" key="1">
    <source>
        <dbReference type="ARBA" id="ARBA00004141"/>
    </source>
</evidence>
<gene>
    <name evidence="15" type="ordered locus">Cwoe_5368</name>
</gene>
<reference evidence="16" key="2">
    <citation type="submission" date="2010-01" db="EMBL/GenBank/DDBJ databases">
        <title>The complete genome of Conexibacter woesei DSM 14684.</title>
        <authorList>
            <consortium name="US DOE Joint Genome Institute (JGI-PGF)"/>
            <person name="Lucas S."/>
            <person name="Copeland A."/>
            <person name="Lapidus A."/>
            <person name="Glavina del Rio T."/>
            <person name="Dalin E."/>
            <person name="Tice H."/>
            <person name="Bruce D."/>
            <person name="Goodwin L."/>
            <person name="Pitluck S."/>
            <person name="Kyrpides N."/>
            <person name="Mavromatis K."/>
            <person name="Ivanova N."/>
            <person name="Mikhailova N."/>
            <person name="Chertkov O."/>
            <person name="Brettin T."/>
            <person name="Detter J.C."/>
            <person name="Han C."/>
            <person name="Larimer F."/>
            <person name="Land M."/>
            <person name="Hauser L."/>
            <person name="Markowitz V."/>
            <person name="Cheng J.-F."/>
            <person name="Hugenholtz P."/>
            <person name="Woyke T."/>
            <person name="Wu D."/>
            <person name="Pukall R."/>
            <person name="Steenblock K."/>
            <person name="Schneider S."/>
            <person name="Klenk H.-P."/>
            <person name="Eisen J.A."/>
        </authorList>
    </citation>
    <scope>NUCLEOTIDE SEQUENCE [LARGE SCALE GENOMIC DNA]</scope>
    <source>
        <strain evidence="16">DSM 14684 / CIP 108061 / JCM 11494 / NBRC 100937 / ID131577</strain>
    </source>
</reference>
<evidence type="ECO:0000313" key="15">
    <source>
        <dbReference type="EMBL" id="ADB53773.1"/>
    </source>
</evidence>
<dbReference type="GO" id="GO:0016020">
    <property type="term" value="C:membrane"/>
    <property type="evidence" value="ECO:0007669"/>
    <property type="project" value="UniProtKB-SubCell"/>
</dbReference>
<keyword evidence="9" id="KW-0594">Phospholipid biosynthesis</keyword>
<evidence type="ECO:0000256" key="14">
    <source>
        <dbReference type="SAM" id="Phobius"/>
    </source>
</evidence>
<dbReference type="PANTHER" id="PTHR14269">
    <property type="entry name" value="CDP-DIACYLGLYCEROL--GLYCEROL-3-PHOSPHATE 3-PHOSPHATIDYLTRANSFERASE-RELATED"/>
    <property type="match status" value="1"/>
</dbReference>
<feature type="transmembrane region" description="Helical" evidence="14">
    <location>
        <begin position="74"/>
        <end position="99"/>
    </location>
</feature>
<dbReference type="PANTHER" id="PTHR14269:SF62">
    <property type="entry name" value="CDP-DIACYLGLYCEROL--GLYCEROL-3-PHOSPHATE 3-PHOSPHATIDYLTRANSFERASE 1, CHLOROPLASTIC"/>
    <property type="match status" value="1"/>
</dbReference>
<evidence type="ECO:0000256" key="10">
    <source>
        <dbReference type="ARBA" id="ARBA00023264"/>
    </source>
</evidence>
<dbReference type="Proteomes" id="UP000008229">
    <property type="component" value="Chromosome"/>
</dbReference>
<organism evidence="15 16">
    <name type="scientific">Conexibacter woesei (strain DSM 14684 / CCUG 47730 / CIP 108061 / JCM 11494 / NBRC 100937 / ID131577)</name>
    <dbReference type="NCBI Taxonomy" id="469383"/>
    <lineage>
        <taxon>Bacteria</taxon>
        <taxon>Bacillati</taxon>
        <taxon>Actinomycetota</taxon>
        <taxon>Thermoleophilia</taxon>
        <taxon>Solirubrobacterales</taxon>
        <taxon>Conexibacteraceae</taxon>
        <taxon>Conexibacter</taxon>
    </lineage>
</organism>
<keyword evidence="6 14" id="KW-1133">Transmembrane helix</keyword>
<proteinExistence type="inferred from homology"/>
<dbReference type="eggNOG" id="COG0558">
    <property type="taxonomic scope" value="Bacteria"/>
</dbReference>
<keyword evidence="4 12" id="KW-0808">Transferase</keyword>
<dbReference type="PROSITE" id="PS00379">
    <property type="entry name" value="CDP_ALCOHOL_P_TRANSF"/>
    <property type="match status" value="1"/>
</dbReference>
<protein>
    <recommendedName>
        <fullName evidence="11">CDP-diacylglycerol--glycerol-3-phosphate 3-phosphatidyltransferase</fullName>
        <ecNumber evidence="11">2.7.8.5</ecNumber>
    </recommendedName>
</protein>
<feature type="region of interest" description="Disordered" evidence="13">
    <location>
        <begin position="177"/>
        <end position="201"/>
    </location>
</feature>
<accession>D3FFI0</accession>
<feature type="transmembrane region" description="Helical" evidence="14">
    <location>
        <begin position="6"/>
        <end position="27"/>
    </location>
</feature>
<dbReference type="HOGENOM" id="CLU_051314_2_3_11"/>
<evidence type="ECO:0000256" key="2">
    <source>
        <dbReference type="ARBA" id="ARBA00010441"/>
    </source>
</evidence>
<dbReference type="GO" id="GO:0008444">
    <property type="term" value="F:CDP-diacylglycerol-glycerol-3-phosphate 3-phosphatidyltransferase activity"/>
    <property type="evidence" value="ECO:0007669"/>
    <property type="project" value="UniProtKB-UniRule"/>
</dbReference>
<keyword evidence="8 14" id="KW-0472">Membrane</keyword>
<dbReference type="OrthoDB" id="9796672at2"/>
<dbReference type="InterPro" id="IPR043130">
    <property type="entry name" value="CDP-OH_PTrfase_TM_dom"/>
</dbReference>
<evidence type="ECO:0000313" key="16">
    <source>
        <dbReference type="Proteomes" id="UP000008229"/>
    </source>
</evidence>
<dbReference type="KEGG" id="cwo:Cwoe_5368"/>
<dbReference type="PIRSF" id="PIRSF000847">
    <property type="entry name" value="Phos_ph_gly_syn"/>
    <property type="match status" value="1"/>
</dbReference>
<evidence type="ECO:0000256" key="8">
    <source>
        <dbReference type="ARBA" id="ARBA00023136"/>
    </source>
</evidence>
<dbReference type="Pfam" id="PF01066">
    <property type="entry name" value="CDP-OH_P_transf"/>
    <property type="match status" value="1"/>
</dbReference>
<dbReference type="InterPro" id="IPR050324">
    <property type="entry name" value="CDP-alcohol_PTase-I"/>
</dbReference>
<dbReference type="AlphaFoldDB" id="D3FFI0"/>
<evidence type="ECO:0000256" key="13">
    <source>
        <dbReference type="SAM" id="MobiDB-lite"/>
    </source>
</evidence>
<dbReference type="GO" id="GO:0046474">
    <property type="term" value="P:glycerophospholipid biosynthetic process"/>
    <property type="evidence" value="ECO:0007669"/>
    <property type="project" value="TreeGrafter"/>
</dbReference>
<dbReference type="RefSeq" id="WP_012936824.1">
    <property type="nucleotide sequence ID" value="NC_013739.1"/>
</dbReference>
<keyword evidence="10" id="KW-1208">Phospholipid metabolism</keyword>
<dbReference type="Gene3D" id="1.20.120.1760">
    <property type="match status" value="1"/>
</dbReference>
<dbReference type="InterPro" id="IPR048254">
    <property type="entry name" value="CDP_ALCOHOL_P_TRANSF_CS"/>
</dbReference>
<evidence type="ECO:0000256" key="9">
    <source>
        <dbReference type="ARBA" id="ARBA00023209"/>
    </source>
</evidence>
<dbReference type="NCBIfam" id="TIGR00560">
    <property type="entry name" value="pgsA"/>
    <property type="match status" value="1"/>
</dbReference>
<evidence type="ECO:0000256" key="3">
    <source>
        <dbReference type="ARBA" id="ARBA00022516"/>
    </source>
</evidence>
<dbReference type="UniPathway" id="UPA00085"/>
<comment type="similarity">
    <text evidence="2 12">Belongs to the CDP-alcohol phosphatidyltransferase class-I family.</text>
</comment>
<comment type="subcellular location">
    <subcellularLocation>
        <location evidence="1">Membrane</location>
        <topology evidence="1">Multi-pass membrane protein</topology>
    </subcellularLocation>
</comment>
<reference evidence="15 16" key="1">
    <citation type="journal article" date="2010" name="Stand. Genomic Sci.">
        <title>Complete genome sequence of Conexibacter woesei type strain (ID131577).</title>
        <authorList>
            <person name="Pukall R."/>
            <person name="Lapidus A."/>
            <person name="Glavina Del Rio T."/>
            <person name="Copeland A."/>
            <person name="Tice H."/>
            <person name="Cheng J.-F."/>
            <person name="Lucas S."/>
            <person name="Chen F."/>
            <person name="Nolan M."/>
            <person name="Bruce D."/>
            <person name="Goodwin L."/>
            <person name="Pitluck S."/>
            <person name="Mavromatis K."/>
            <person name="Ivanova N."/>
            <person name="Ovchinnikova G."/>
            <person name="Pati A."/>
            <person name="Chen A."/>
            <person name="Palaniappan K."/>
            <person name="Land M."/>
            <person name="Hauser L."/>
            <person name="Chang Y.-J."/>
            <person name="Jeffries C.D."/>
            <person name="Chain P."/>
            <person name="Meincke L."/>
            <person name="Sims D."/>
            <person name="Brettin T."/>
            <person name="Detter J.C."/>
            <person name="Rohde M."/>
            <person name="Goeker M."/>
            <person name="Bristow J."/>
            <person name="Eisen J.A."/>
            <person name="Markowitz V."/>
            <person name="Kyrpides N.C."/>
            <person name="Klenk H.-P."/>
            <person name="Hugenholtz P."/>
        </authorList>
    </citation>
    <scope>NUCLEOTIDE SEQUENCE [LARGE SCALE GENOMIC DNA]</scope>
    <source>
        <strain evidence="16">DSM 14684 / CIP 108061 / JCM 11494 / NBRC 100937 / ID131577</strain>
    </source>
</reference>
<dbReference type="EC" id="2.7.8.5" evidence="11"/>
<keyword evidence="16" id="KW-1185">Reference proteome</keyword>
<sequence>MFPVNVPNVLTVLRILLVPVLVVALLDETPNGDLWAAIVFAVASLTDLLDGYLARTRNAITTFGKLMDPIADKLLIIAALVALVSLGRVAAWVAMVIIAREFAVTALRMAATSQGVVISASFFGKLKTCFQIAMVMALILAGSVLWVDLLVYATVAVTVASGADYFFGLRRTLGARDRAGSSPGGSDPVGRTRPGAPSSSA</sequence>
<evidence type="ECO:0000256" key="5">
    <source>
        <dbReference type="ARBA" id="ARBA00022692"/>
    </source>
</evidence>